<feature type="transmembrane region" description="Helical" evidence="1">
    <location>
        <begin position="6"/>
        <end position="28"/>
    </location>
</feature>
<sequence length="82" mass="9776">MAATIAQLLPIVFMLVLVAFVIFIAFYLSGHFNRSKRIEEKLDKVLKEMSRKKEGLNMKKEKIKRLHKNGVFFYRRSIIFER</sequence>
<evidence type="ECO:0000313" key="2">
    <source>
        <dbReference type="EMBL" id="KWW17443.1"/>
    </source>
</evidence>
<gene>
    <name evidence="2" type="ORF">AS888_22915</name>
</gene>
<evidence type="ECO:0000256" key="1">
    <source>
        <dbReference type="SAM" id="Phobius"/>
    </source>
</evidence>
<protein>
    <submittedName>
        <fullName evidence="2">Uncharacterized protein</fullName>
    </submittedName>
</protein>
<evidence type="ECO:0000313" key="3">
    <source>
        <dbReference type="Proteomes" id="UP000064189"/>
    </source>
</evidence>
<organism evidence="2 3">
    <name type="scientific">Peribacillus simplex</name>
    <dbReference type="NCBI Taxonomy" id="1478"/>
    <lineage>
        <taxon>Bacteria</taxon>
        <taxon>Bacillati</taxon>
        <taxon>Bacillota</taxon>
        <taxon>Bacilli</taxon>
        <taxon>Bacillales</taxon>
        <taxon>Bacillaceae</taxon>
        <taxon>Peribacillus</taxon>
    </lineage>
</organism>
<comment type="caution">
    <text evidence="2">The sequence shown here is derived from an EMBL/GenBank/DDBJ whole genome shotgun (WGS) entry which is preliminary data.</text>
</comment>
<keyword evidence="1" id="KW-0472">Membrane</keyword>
<dbReference type="EMBL" id="LNNH01000028">
    <property type="protein sequence ID" value="KWW17443.1"/>
    <property type="molecule type" value="Genomic_DNA"/>
</dbReference>
<dbReference type="Proteomes" id="UP000064189">
    <property type="component" value="Unassembled WGS sequence"/>
</dbReference>
<accession>A0A109MWT4</accession>
<dbReference type="RefSeq" id="WP_061142990.1">
    <property type="nucleotide sequence ID" value="NZ_LNNH01000028.1"/>
</dbReference>
<dbReference type="AlphaFoldDB" id="A0A109MWT4"/>
<keyword evidence="3" id="KW-1185">Reference proteome</keyword>
<proteinExistence type="predicted"/>
<keyword evidence="1" id="KW-1133">Transmembrane helix</keyword>
<keyword evidence="1" id="KW-0812">Transmembrane</keyword>
<name>A0A109MWT4_9BACI</name>
<reference evidence="2 3" key="1">
    <citation type="submission" date="2015-11" db="EMBL/GenBank/DDBJ databases">
        <title>Genome Sequence of Bacillus simplex strain VanAntwerpen2.</title>
        <authorList>
            <person name="Couger M.B."/>
        </authorList>
    </citation>
    <scope>NUCLEOTIDE SEQUENCE [LARGE SCALE GENOMIC DNA]</scope>
    <source>
        <strain evidence="2 3">VanAntwerpen02</strain>
    </source>
</reference>